<comment type="function">
    <text evidence="9">Acts as a magnesium transporter.</text>
</comment>
<organism evidence="11 12">
    <name type="scientific">Tetragenococcus halophilus (strain DSM 20338 / JCM 20259 / NCIMB 9735 / NBRC 12172)</name>
    <name type="common">Pediococcus halophilus</name>
    <dbReference type="NCBI Taxonomy" id="945021"/>
    <lineage>
        <taxon>Bacteria</taxon>
        <taxon>Bacillati</taxon>
        <taxon>Bacillota</taxon>
        <taxon>Bacilli</taxon>
        <taxon>Lactobacillales</taxon>
        <taxon>Enterococcaceae</taxon>
        <taxon>Tetragenococcus</taxon>
    </lineage>
</organism>
<dbReference type="InterPro" id="IPR006668">
    <property type="entry name" value="Mg_transptr_MgtE_intracell_dom"/>
</dbReference>
<sequence length="457" mass="51063">MTRLDETQELEERFAQLREDLKGNYLQDFRENFLEMHIYEQSQFYQTLEKKQRQLVYAYLSPKELADMFDALEEDNENIKDYLGEMRANYASEMLAQMYTDNAVDLLNTLDKKQMGKYLSLMDEEDASEIKELLHYEDETAGAIMTTEFVSIVANQTVRSAMYVLKKVAKAAETIYYTYVVDQDNQLVGVISLRDLLVSDDDEMVADILNDRVISVHVGDDQEDVAQTFRDYDFLALPVTDYEDHLLGIVTVDDIIDVIDDEAASDYSGLAGVNVEEVHENPVKAASKRLPWLITLLFLGMATASLINHYEALVSEASILAAFITLITGTAGNAGTQSLAVAVRRLAFNDNKAKSYLQTIFGEVLTGVVTGFITGLTILVIVWIWKGNPILGFVIGMAMMCAITVANLAGSLIPMFMDKLGFDPAVASGPFITTLSDLTSVLIYFNIASLFMSYFIG</sequence>
<gene>
    <name evidence="11" type="primary">mgtE</name>
    <name evidence="11" type="ordered locus">TEH_06840</name>
</gene>
<dbReference type="Pfam" id="PF03448">
    <property type="entry name" value="MgtE_N"/>
    <property type="match status" value="1"/>
</dbReference>
<dbReference type="InterPro" id="IPR000644">
    <property type="entry name" value="CBS_dom"/>
</dbReference>
<evidence type="ECO:0000256" key="9">
    <source>
        <dbReference type="RuleBase" id="RU362011"/>
    </source>
</evidence>
<dbReference type="SUPFAM" id="SSF158791">
    <property type="entry name" value="MgtE N-terminal domain-like"/>
    <property type="match status" value="1"/>
</dbReference>
<proteinExistence type="inferred from homology"/>
<evidence type="ECO:0000256" key="6">
    <source>
        <dbReference type="ARBA" id="ARBA00022989"/>
    </source>
</evidence>
<feature type="domain" description="CBS" evidence="10">
    <location>
        <begin position="209"/>
        <end position="265"/>
    </location>
</feature>
<dbReference type="Pfam" id="PF01769">
    <property type="entry name" value="MgtE"/>
    <property type="match status" value="1"/>
</dbReference>
<dbReference type="PANTHER" id="PTHR43773:SF1">
    <property type="entry name" value="MAGNESIUM TRANSPORTER MGTE"/>
    <property type="match status" value="1"/>
</dbReference>
<dbReference type="SMART" id="SM00924">
    <property type="entry name" value="MgtE_N"/>
    <property type="match status" value="1"/>
</dbReference>
<feature type="domain" description="CBS" evidence="10">
    <location>
        <begin position="145"/>
        <end position="208"/>
    </location>
</feature>
<dbReference type="PANTHER" id="PTHR43773">
    <property type="entry name" value="MAGNESIUM TRANSPORTER MGTE"/>
    <property type="match status" value="1"/>
</dbReference>
<dbReference type="Gene3D" id="3.10.580.10">
    <property type="entry name" value="CBS-domain"/>
    <property type="match status" value="1"/>
</dbReference>
<accession>A0AAN1SGA7</accession>
<evidence type="ECO:0000256" key="2">
    <source>
        <dbReference type="ARBA" id="ARBA00009749"/>
    </source>
</evidence>
<dbReference type="Proteomes" id="UP000002663">
    <property type="component" value="Chromosome"/>
</dbReference>
<evidence type="ECO:0000256" key="5">
    <source>
        <dbReference type="ARBA" id="ARBA00022842"/>
    </source>
</evidence>
<evidence type="ECO:0000256" key="8">
    <source>
        <dbReference type="PROSITE-ProRule" id="PRU00703"/>
    </source>
</evidence>
<keyword evidence="7 9" id="KW-0472">Membrane</keyword>
<keyword evidence="8" id="KW-0129">CBS domain</keyword>
<dbReference type="GO" id="GO:0005886">
    <property type="term" value="C:plasma membrane"/>
    <property type="evidence" value="ECO:0007669"/>
    <property type="project" value="UniProtKB-SubCell"/>
</dbReference>
<dbReference type="InterPro" id="IPR038076">
    <property type="entry name" value="MgtE_N_sf"/>
</dbReference>
<evidence type="ECO:0000256" key="4">
    <source>
        <dbReference type="ARBA" id="ARBA00022692"/>
    </source>
</evidence>
<evidence type="ECO:0000256" key="7">
    <source>
        <dbReference type="ARBA" id="ARBA00023136"/>
    </source>
</evidence>
<dbReference type="SUPFAM" id="SSF54631">
    <property type="entry name" value="CBS-domain pair"/>
    <property type="match status" value="1"/>
</dbReference>
<comment type="similarity">
    <text evidence="2 9">Belongs to the SLC41A transporter family.</text>
</comment>
<feature type="transmembrane region" description="Helical" evidence="9">
    <location>
        <begin position="319"/>
        <end position="343"/>
    </location>
</feature>
<dbReference type="InterPro" id="IPR036739">
    <property type="entry name" value="SLC41_membr_dom_sf"/>
</dbReference>
<keyword evidence="9" id="KW-1003">Cell membrane</keyword>
<dbReference type="InterPro" id="IPR006667">
    <property type="entry name" value="SLC41_membr_dom"/>
</dbReference>
<evidence type="ECO:0000256" key="3">
    <source>
        <dbReference type="ARBA" id="ARBA00022448"/>
    </source>
</evidence>
<feature type="transmembrane region" description="Helical" evidence="9">
    <location>
        <begin position="290"/>
        <end position="307"/>
    </location>
</feature>
<dbReference type="GO" id="GO:0015095">
    <property type="term" value="F:magnesium ion transmembrane transporter activity"/>
    <property type="evidence" value="ECO:0007669"/>
    <property type="project" value="UniProtKB-UniRule"/>
</dbReference>
<feature type="transmembrane region" description="Helical" evidence="9">
    <location>
        <begin position="438"/>
        <end position="456"/>
    </location>
</feature>
<evidence type="ECO:0000259" key="10">
    <source>
        <dbReference type="PROSITE" id="PS51371"/>
    </source>
</evidence>
<dbReference type="PROSITE" id="PS51371">
    <property type="entry name" value="CBS"/>
    <property type="match status" value="2"/>
</dbReference>
<keyword evidence="5 9" id="KW-0460">Magnesium</keyword>
<feature type="transmembrane region" description="Helical" evidence="9">
    <location>
        <begin position="364"/>
        <end position="385"/>
    </location>
</feature>
<keyword evidence="9" id="KW-0479">Metal-binding</keyword>
<feature type="transmembrane region" description="Helical" evidence="9">
    <location>
        <begin position="391"/>
        <end position="417"/>
    </location>
</feature>
<dbReference type="NCBIfam" id="TIGR00400">
    <property type="entry name" value="mgtE"/>
    <property type="match status" value="1"/>
</dbReference>
<dbReference type="InterPro" id="IPR006669">
    <property type="entry name" value="MgtE_transporter"/>
</dbReference>
<keyword evidence="6 9" id="KW-1133">Transmembrane helix</keyword>
<dbReference type="InterPro" id="IPR046342">
    <property type="entry name" value="CBS_dom_sf"/>
</dbReference>
<comment type="subcellular location">
    <subcellularLocation>
        <location evidence="9">Cell membrane</location>
        <topology evidence="9">Multi-pass membrane protein</topology>
    </subcellularLocation>
    <subcellularLocation>
        <location evidence="1">Membrane</location>
        <topology evidence="1">Multi-pass membrane protein</topology>
    </subcellularLocation>
</comment>
<evidence type="ECO:0000313" key="12">
    <source>
        <dbReference type="Proteomes" id="UP000002663"/>
    </source>
</evidence>
<evidence type="ECO:0000313" key="11">
    <source>
        <dbReference type="EMBL" id="BAK94011.1"/>
    </source>
</evidence>
<comment type="subunit">
    <text evidence="9">Homodimer.</text>
</comment>
<keyword evidence="3 9" id="KW-0813">Transport</keyword>
<protein>
    <recommendedName>
        <fullName evidence="9">Magnesium transporter MgtE</fullName>
    </recommendedName>
</protein>
<keyword evidence="4 9" id="KW-0812">Transmembrane</keyword>
<dbReference type="GO" id="GO:0046872">
    <property type="term" value="F:metal ion binding"/>
    <property type="evidence" value="ECO:0007669"/>
    <property type="project" value="UniProtKB-KW"/>
</dbReference>
<dbReference type="Gene3D" id="1.10.357.20">
    <property type="entry name" value="SLC41 divalent cation transporters, integral membrane domain"/>
    <property type="match status" value="1"/>
</dbReference>
<name>A0AAN1SGA7_TETHN</name>
<dbReference type="CDD" id="cd04606">
    <property type="entry name" value="CBS_pair_Mg_transporter"/>
    <property type="match status" value="1"/>
</dbReference>
<dbReference type="Gene3D" id="1.25.60.10">
    <property type="entry name" value="MgtE N-terminal domain-like"/>
    <property type="match status" value="1"/>
</dbReference>
<dbReference type="EMBL" id="AP012046">
    <property type="protein sequence ID" value="BAK94011.1"/>
    <property type="molecule type" value="Genomic_DNA"/>
</dbReference>
<dbReference type="Pfam" id="PF00571">
    <property type="entry name" value="CBS"/>
    <property type="match status" value="2"/>
</dbReference>
<dbReference type="AlphaFoldDB" id="A0AAN1SGA7"/>
<dbReference type="SMART" id="SM00116">
    <property type="entry name" value="CBS"/>
    <property type="match status" value="2"/>
</dbReference>
<reference evidence="11 12" key="1">
    <citation type="submission" date="2011-01" db="EMBL/GenBank/DDBJ databases">
        <title>Whole genome sequence of Tetragenococcus halophilus NBRC 12172.</title>
        <authorList>
            <person name="Nakazawa H."/>
            <person name="Omata S."/>
            <person name="Koga C."/>
            <person name="Watanabe Y."/>
            <person name="Katano Y."/>
            <person name="Ito N."/>
            <person name="Tsukatani N."/>
            <person name="Ankai A."/>
            <person name="Oguchi A."/>
            <person name="Fukui S."/>
            <person name="Yashiro I."/>
            <person name="Kamata S."/>
            <person name="Hashimoto Y."/>
            <person name="Yamazaki J."/>
            <person name="Taguchi H."/>
            <person name="Tanaka A."/>
            <person name="Koyama T."/>
            <person name="Ichige A."/>
            <person name="Hanya Y."/>
            <person name="Tanikawa S."/>
            <person name="Yamazaki S."/>
            <person name="Fujita N."/>
        </authorList>
    </citation>
    <scope>NUCLEOTIDE SEQUENCE [LARGE SCALE GENOMIC DNA]</scope>
    <source>
        <strain evidence="12">DSM 20338 / JCM 20259 / NCIMB 9735 / NBRC 12172</strain>
    </source>
</reference>
<dbReference type="SUPFAM" id="SSF161093">
    <property type="entry name" value="MgtE membrane domain-like"/>
    <property type="match status" value="1"/>
</dbReference>
<dbReference type="KEGG" id="thl:TEH_06840"/>
<evidence type="ECO:0000256" key="1">
    <source>
        <dbReference type="ARBA" id="ARBA00004141"/>
    </source>
</evidence>